<dbReference type="EMBL" id="JAPMSZ010000004">
    <property type="protein sequence ID" value="KAJ5105889.1"/>
    <property type="molecule type" value="Genomic_DNA"/>
</dbReference>
<evidence type="ECO:0000256" key="1">
    <source>
        <dbReference type="SAM" id="MobiDB-lite"/>
    </source>
</evidence>
<evidence type="ECO:0000313" key="2">
    <source>
        <dbReference type="EMBL" id="KAJ5105889.1"/>
    </source>
</evidence>
<dbReference type="RefSeq" id="XP_056514885.1">
    <property type="nucleotide sequence ID" value="XM_056653818.1"/>
</dbReference>
<dbReference type="Proteomes" id="UP001141434">
    <property type="component" value="Unassembled WGS sequence"/>
</dbReference>
<dbReference type="GeneID" id="81392986"/>
<proteinExistence type="predicted"/>
<feature type="compositionally biased region" description="Polar residues" evidence="1">
    <location>
        <begin position="43"/>
        <end position="65"/>
    </location>
</feature>
<reference evidence="2" key="1">
    <citation type="submission" date="2022-11" db="EMBL/GenBank/DDBJ databases">
        <authorList>
            <person name="Petersen C."/>
        </authorList>
    </citation>
    <scope>NUCLEOTIDE SEQUENCE</scope>
    <source>
        <strain evidence="2">IBT 34128</strain>
    </source>
</reference>
<accession>A0A9W9FT70</accession>
<reference evidence="2" key="2">
    <citation type="journal article" date="2023" name="IMA Fungus">
        <title>Comparative genomic study of the Penicillium genus elucidates a diverse pangenome and 15 lateral gene transfer events.</title>
        <authorList>
            <person name="Petersen C."/>
            <person name="Sorensen T."/>
            <person name="Nielsen M.R."/>
            <person name="Sondergaard T.E."/>
            <person name="Sorensen J.L."/>
            <person name="Fitzpatrick D.A."/>
            <person name="Frisvad J.C."/>
            <person name="Nielsen K.L."/>
        </authorList>
    </citation>
    <scope>NUCLEOTIDE SEQUENCE</scope>
    <source>
        <strain evidence="2">IBT 34128</strain>
    </source>
</reference>
<dbReference type="AlphaFoldDB" id="A0A9W9FT70"/>
<name>A0A9W9FT70_9EURO</name>
<keyword evidence="3" id="KW-1185">Reference proteome</keyword>
<comment type="caution">
    <text evidence="2">The sequence shown here is derived from an EMBL/GenBank/DDBJ whole genome shotgun (WGS) entry which is preliminary data.</text>
</comment>
<evidence type="ECO:0000313" key="3">
    <source>
        <dbReference type="Proteomes" id="UP001141434"/>
    </source>
</evidence>
<sequence length="258" mass="28215">MIRRRATIISLREDDIQSNLQHIFIHTLTADLEQLRLDELRGVSNNPSGDSPTEPSSTSPYAWSQESDLQFDMKPDYEPINDLLCTGQNSKDTCPSFDDETTVELAPHPHGIPSVTPSISPKLPSRTSRAVDTALQKLPMAISPRDLLRCSVLLRQHEKEGLFQTQKIIVLHNHNHPRAMSTTLSSELLSTTPVTLLSPSVSSNLIVDNAQQRDPGLALTRFDEAVLAEPVVTRARAAEIAADPGASQSSTIIGPDGD</sequence>
<gene>
    <name evidence="2" type="ORF">NUU61_003236</name>
</gene>
<organism evidence="2 3">
    <name type="scientific">Penicillium alfredii</name>
    <dbReference type="NCBI Taxonomy" id="1506179"/>
    <lineage>
        <taxon>Eukaryota</taxon>
        <taxon>Fungi</taxon>
        <taxon>Dikarya</taxon>
        <taxon>Ascomycota</taxon>
        <taxon>Pezizomycotina</taxon>
        <taxon>Eurotiomycetes</taxon>
        <taxon>Eurotiomycetidae</taxon>
        <taxon>Eurotiales</taxon>
        <taxon>Aspergillaceae</taxon>
        <taxon>Penicillium</taxon>
    </lineage>
</organism>
<feature type="region of interest" description="Disordered" evidence="1">
    <location>
        <begin position="41"/>
        <end position="65"/>
    </location>
</feature>
<protein>
    <submittedName>
        <fullName evidence="2">Uncharacterized protein</fullName>
    </submittedName>
</protein>